<sequence length="123" mass="13631">MESRNERPEASMAKQVHRPREDAEFDFILGMSSVPVLAYFTGTWPKAIKPCQAMDLVVDGIADDYTGRLTAVRTDITRCPATTQRYGITEAPSYVLLKEGEAVAHGTGPTTTTEVRKFLDDHL</sequence>
<dbReference type="PATRIC" id="fig|1303692.3.peg.161"/>
<dbReference type="Proteomes" id="UP000013304">
    <property type="component" value="Chromosome"/>
</dbReference>
<organism evidence="4 5">
    <name type="scientific">Streptomyces microflavus DSM 40593</name>
    <dbReference type="NCBI Taxonomy" id="1303692"/>
    <lineage>
        <taxon>Bacteria</taxon>
        <taxon>Bacillati</taxon>
        <taxon>Actinomycetota</taxon>
        <taxon>Actinomycetes</taxon>
        <taxon>Kitasatosporales</taxon>
        <taxon>Streptomycetaceae</taxon>
        <taxon>Streptomyces</taxon>
    </lineage>
</organism>
<dbReference type="AlphaFoldDB" id="N0CJH5"/>
<dbReference type="EMBL" id="CP005080">
    <property type="protein sequence ID" value="AGK75144.1"/>
    <property type="molecule type" value="Genomic_DNA"/>
</dbReference>
<dbReference type="eggNOG" id="COG3118">
    <property type="taxonomic scope" value="Bacteria"/>
</dbReference>
<dbReference type="PANTHER" id="PTHR45663">
    <property type="entry name" value="GEO12009P1"/>
    <property type="match status" value="1"/>
</dbReference>
<dbReference type="InterPro" id="IPR036249">
    <property type="entry name" value="Thioredoxin-like_sf"/>
</dbReference>
<feature type="domain" description="Thioredoxin" evidence="3">
    <location>
        <begin position="21"/>
        <end position="120"/>
    </location>
</feature>
<dbReference type="SUPFAM" id="SSF52833">
    <property type="entry name" value="Thioredoxin-like"/>
    <property type="match status" value="1"/>
</dbReference>
<evidence type="ECO:0000313" key="5">
    <source>
        <dbReference type="Proteomes" id="UP000013304"/>
    </source>
</evidence>
<evidence type="ECO:0000256" key="1">
    <source>
        <dbReference type="ARBA" id="ARBA00008987"/>
    </source>
</evidence>
<dbReference type="GO" id="GO:0015035">
    <property type="term" value="F:protein-disulfide reductase activity"/>
    <property type="evidence" value="ECO:0007669"/>
    <property type="project" value="TreeGrafter"/>
</dbReference>
<dbReference type="PANTHER" id="PTHR45663:SF11">
    <property type="entry name" value="GEO12009P1"/>
    <property type="match status" value="1"/>
</dbReference>
<evidence type="ECO:0000313" key="4">
    <source>
        <dbReference type="EMBL" id="AGK75144.1"/>
    </source>
</evidence>
<reference evidence="4 5" key="1">
    <citation type="submission" date="2013-04" db="EMBL/GenBank/DDBJ databases">
        <title>Complete genome sequence of Streptomyces fulvissimus.</title>
        <authorList>
            <person name="Myronovskyi M."/>
            <person name="Tokovenko B."/>
            <person name="Manderscheid N."/>
            <person name="Petzke L."/>
            <person name="Luzhetskyy A."/>
        </authorList>
    </citation>
    <scope>NUCLEOTIDE SEQUENCE [LARGE SCALE GENOMIC DNA]</scope>
    <source>
        <strain evidence="4 5">DSM 40593</strain>
    </source>
</reference>
<dbReference type="GO" id="GO:0005737">
    <property type="term" value="C:cytoplasm"/>
    <property type="evidence" value="ECO:0007669"/>
    <property type="project" value="TreeGrafter"/>
</dbReference>
<name>N0CJH5_STRMI</name>
<evidence type="ECO:0000259" key="3">
    <source>
        <dbReference type="Pfam" id="PF00085"/>
    </source>
</evidence>
<dbReference type="CDD" id="cd02947">
    <property type="entry name" value="TRX_family"/>
    <property type="match status" value="1"/>
</dbReference>
<proteinExistence type="inferred from homology"/>
<protein>
    <submittedName>
        <fullName evidence="4">Thioredoxin</fullName>
    </submittedName>
</protein>
<accession>N0CJH5</accession>
<dbReference type="KEGG" id="sfi:SFUL_160"/>
<dbReference type="Gene3D" id="3.40.30.10">
    <property type="entry name" value="Glutaredoxin"/>
    <property type="match status" value="1"/>
</dbReference>
<dbReference type="InterPro" id="IPR013766">
    <property type="entry name" value="Thioredoxin_domain"/>
</dbReference>
<gene>
    <name evidence="4" type="ORF">SFUL_160</name>
</gene>
<comment type="similarity">
    <text evidence="1">Belongs to the thioredoxin family.</text>
</comment>
<evidence type="ECO:0000256" key="2">
    <source>
        <dbReference type="ARBA" id="ARBA00023284"/>
    </source>
</evidence>
<dbReference type="HOGENOM" id="CLU_090389_10_2_11"/>
<keyword evidence="2" id="KW-0676">Redox-active center</keyword>
<dbReference type="Pfam" id="PF00085">
    <property type="entry name" value="Thioredoxin"/>
    <property type="match status" value="1"/>
</dbReference>